<dbReference type="InterPro" id="IPR050951">
    <property type="entry name" value="Retrovirus_Pol_polyprotein"/>
</dbReference>
<dbReference type="OrthoDB" id="425619at2759"/>
<sequence length="236" mass="27595">MADEFQAPRRTNSKMVGDLGTYTFEISHRPGRFHGNADGLSRRPCSDDCQHCTRTETGDIDRDGPRVQDQQVETGRKDRSSVMAATEVTGPWTGNQGNKTSRCSFSSTEPPRPWLQKWTNQELKAEQLKDVELRKMLTWKENKVDRPSWEEVSAEGKELKAYWAQWDRLEVRQGLLCRRWENHAGDCITWQFIVPRILQEEVIQLLHDNPTSGHLGVRRTMYRVQERYYWNIGDER</sequence>
<proteinExistence type="predicted"/>
<feature type="compositionally biased region" description="Polar residues" evidence="1">
    <location>
        <begin position="92"/>
        <end position="109"/>
    </location>
</feature>
<dbReference type="Proteomes" id="UP000230750">
    <property type="component" value="Unassembled WGS sequence"/>
</dbReference>
<dbReference type="Pfam" id="PF17921">
    <property type="entry name" value="Integrase_H2C2"/>
    <property type="match status" value="1"/>
</dbReference>
<dbReference type="EMBL" id="MRZV01000783">
    <property type="protein sequence ID" value="PIK44335.1"/>
    <property type="molecule type" value="Genomic_DNA"/>
</dbReference>
<dbReference type="InterPro" id="IPR041588">
    <property type="entry name" value="Integrase_H2C2"/>
</dbReference>
<dbReference type="PANTHER" id="PTHR37984">
    <property type="entry name" value="PROTEIN CBG26694"/>
    <property type="match status" value="1"/>
</dbReference>
<gene>
    <name evidence="3" type="ORF">BSL78_18808</name>
</gene>
<dbReference type="Gene3D" id="1.10.340.70">
    <property type="match status" value="1"/>
</dbReference>
<dbReference type="FunFam" id="1.10.340.70:FF:000001">
    <property type="entry name" value="Retrovirus-related Pol polyprotein from transposon gypsy-like Protein"/>
    <property type="match status" value="1"/>
</dbReference>
<protein>
    <submittedName>
        <fullName evidence="3">Retrovirus-related Pol polyprotein from transposon</fullName>
    </submittedName>
</protein>
<name>A0A2G8K8N8_STIJA</name>
<feature type="region of interest" description="Disordered" evidence="1">
    <location>
        <begin position="56"/>
        <end position="111"/>
    </location>
</feature>
<feature type="compositionally biased region" description="Basic and acidic residues" evidence="1">
    <location>
        <begin position="56"/>
        <end position="66"/>
    </location>
</feature>
<accession>A0A2G8K8N8</accession>
<evidence type="ECO:0000313" key="3">
    <source>
        <dbReference type="EMBL" id="PIK44335.1"/>
    </source>
</evidence>
<evidence type="ECO:0000256" key="1">
    <source>
        <dbReference type="SAM" id="MobiDB-lite"/>
    </source>
</evidence>
<organism evidence="3 4">
    <name type="scientific">Stichopus japonicus</name>
    <name type="common">Sea cucumber</name>
    <dbReference type="NCBI Taxonomy" id="307972"/>
    <lineage>
        <taxon>Eukaryota</taxon>
        <taxon>Metazoa</taxon>
        <taxon>Echinodermata</taxon>
        <taxon>Eleutherozoa</taxon>
        <taxon>Echinozoa</taxon>
        <taxon>Holothuroidea</taxon>
        <taxon>Aspidochirotacea</taxon>
        <taxon>Aspidochirotida</taxon>
        <taxon>Stichopodidae</taxon>
        <taxon>Apostichopus</taxon>
    </lineage>
</organism>
<comment type="caution">
    <text evidence="3">The sequence shown here is derived from an EMBL/GenBank/DDBJ whole genome shotgun (WGS) entry which is preliminary data.</text>
</comment>
<evidence type="ECO:0000313" key="4">
    <source>
        <dbReference type="Proteomes" id="UP000230750"/>
    </source>
</evidence>
<keyword evidence="4" id="KW-1185">Reference proteome</keyword>
<reference evidence="3 4" key="1">
    <citation type="journal article" date="2017" name="PLoS Biol.">
        <title>The sea cucumber genome provides insights into morphological evolution and visceral regeneration.</title>
        <authorList>
            <person name="Zhang X."/>
            <person name="Sun L."/>
            <person name="Yuan J."/>
            <person name="Sun Y."/>
            <person name="Gao Y."/>
            <person name="Zhang L."/>
            <person name="Li S."/>
            <person name="Dai H."/>
            <person name="Hamel J.F."/>
            <person name="Liu C."/>
            <person name="Yu Y."/>
            <person name="Liu S."/>
            <person name="Lin W."/>
            <person name="Guo K."/>
            <person name="Jin S."/>
            <person name="Xu P."/>
            <person name="Storey K.B."/>
            <person name="Huan P."/>
            <person name="Zhang T."/>
            <person name="Zhou Y."/>
            <person name="Zhang J."/>
            <person name="Lin C."/>
            <person name="Li X."/>
            <person name="Xing L."/>
            <person name="Huo D."/>
            <person name="Sun M."/>
            <person name="Wang L."/>
            <person name="Mercier A."/>
            <person name="Li F."/>
            <person name="Yang H."/>
            <person name="Xiang J."/>
        </authorList>
    </citation>
    <scope>NUCLEOTIDE SEQUENCE [LARGE SCALE GENOMIC DNA]</scope>
    <source>
        <strain evidence="3">Shaxun</strain>
        <tissue evidence="3">Muscle</tissue>
    </source>
</reference>
<evidence type="ECO:0000259" key="2">
    <source>
        <dbReference type="Pfam" id="PF17921"/>
    </source>
</evidence>
<dbReference type="AlphaFoldDB" id="A0A2G8K8N8"/>
<dbReference type="PANTHER" id="PTHR37984:SF15">
    <property type="entry name" value="INTEGRASE CATALYTIC DOMAIN-CONTAINING PROTEIN"/>
    <property type="match status" value="1"/>
</dbReference>
<feature type="domain" description="Integrase zinc-binding" evidence="2">
    <location>
        <begin position="194"/>
        <end position="231"/>
    </location>
</feature>